<accession>A0A6H1P8R1</accession>
<evidence type="ECO:0000313" key="3">
    <source>
        <dbReference type="Proteomes" id="UP000501868"/>
    </source>
</evidence>
<gene>
    <name evidence="2" type="ORF">HFZ78_27360</name>
</gene>
<name>A0A6H1P8R1_PRIMG</name>
<sequence length="108" mass="11884">MKMFMLKSLCLSALMLISVLVGMQLANDGIHKMKGYDDPNFQNAVSLNETDSDLRATFLGNDISSHDLEAKKKKLEEISAYNFFSSMGKKMSEGISGASEKIVDLIAD</sequence>
<dbReference type="EMBL" id="CP051128">
    <property type="protein sequence ID" value="QIZ09959.1"/>
    <property type="molecule type" value="Genomic_DNA"/>
</dbReference>
<organism evidence="2 3">
    <name type="scientific">Priestia megaterium</name>
    <name type="common">Bacillus megaterium</name>
    <dbReference type="NCBI Taxonomy" id="1404"/>
    <lineage>
        <taxon>Bacteria</taxon>
        <taxon>Bacillati</taxon>
        <taxon>Bacillota</taxon>
        <taxon>Bacilli</taxon>
        <taxon>Bacillales</taxon>
        <taxon>Bacillaceae</taxon>
        <taxon>Priestia</taxon>
    </lineage>
</organism>
<protein>
    <submittedName>
        <fullName evidence="2">DUF3679 domain-containing protein</fullName>
    </submittedName>
</protein>
<evidence type="ECO:0000256" key="1">
    <source>
        <dbReference type="SAM" id="SignalP"/>
    </source>
</evidence>
<dbReference type="InterPro" id="IPR020534">
    <property type="entry name" value="Uncharacterised_YqxA"/>
</dbReference>
<keyword evidence="1" id="KW-0732">Signal</keyword>
<dbReference type="AlphaFoldDB" id="A0A6H1P8R1"/>
<dbReference type="Pfam" id="PF12438">
    <property type="entry name" value="DUF3679"/>
    <property type="match status" value="1"/>
</dbReference>
<evidence type="ECO:0000313" key="2">
    <source>
        <dbReference type="EMBL" id="QIZ09959.1"/>
    </source>
</evidence>
<feature type="signal peptide" evidence="1">
    <location>
        <begin position="1"/>
        <end position="26"/>
    </location>
</feature>
<dbReference type="Proteomes" id="UP000501868">
    <property type="component" value="Chromosome"/>
</dbReference>
<proteinExistence type="predicted"/>
<reference evidence="2 3" key="2">
    <citation type="submission" date="2020-04" db="EMBL/GenBank/DDBJ databases">
        <authorList>
            <person name="Fomenkov A."/>
            <person name="Anton B.P."/>
            <person name="Roberts R.J."/>
        </authorList>
    </citation>
    <scope>NUCLEOTIDE SEQUENCE [LARGE SCALE GENOMIC DNA]</scope>
    <source>
        <strain evidence="2 3">S2</strain>
    </source>
</reference>
<reference evidence="2 3" key="1">
    <citation type="submission" date="2020-04" db="EMBL/GenBank/DDBJ databases">
        <title>Genome-Wide Identification of 5-Methylcytosine Sites in Bacterial Genomes By High-Throughput Sequencing of MspJI Restriction Fragments.</title>
        <authorList>
            <person name="Wu V."/>
        </authorList>
    </citation>
    <scope>NUCLEOTIDE SEQUENCE [LARGE SCALE GENOMIC DNA]</scope>
    <source>
        <strain evidence="2 3">S2</strain>
    </source>
</reference>
<feature type="chain" id="PRO_5026294966" evidence="1">
    <location>
        <begin position="27"/>
        <end position="108"/>
    </location>
</feature>